<comment type="caution">
    <text evidence="2">The sequence shown here is derived from an EMBL/GenBank/DDBJ whole genome shotgun (WGS) entry which is preliminary data.</text>
</comment>
<evidence type="ECO:0000313" key="2">
    <source>
        <dbReference type="EMBL" id="EIM73569.1"/>
    </source>
</evidence>
<proteinExistence type="predicted"/>
<dbReference type="InterPro" id="IPR032710">
    <property type="entry name" value="NTF2-like_dom_sf"/>
</dbReference>
<reference evidence="2 3" key="1">
    <citation type="journal article" date="2012" name="J. Bacteriol.">
        <title>Genome Sequence of Nitratireductor aquibiodomus Strain RA22.</title>
        <authorList>
            <person name="Singh A."/>
            <person name="Jangir P.K."/>
            <person name="Kumari C."/>
            <person name="Sharma R."/>
        </authorList>
    </citation>
    <scope>NUCLEOTIDE SEQUENCE [LARGE SCALE GENOMIC DNA]</scope>
    <source>
        <strain evidence="2 3">RA22</strain>
    </source>
</reference>
<dbReference type="EMBL" id="AJXZ01000038">
    <property type="protein sequence ID" value="EIM73569.1"/>
    <property type="molecule type" value="Genomic_DNA"/>
</dbReference>
<dbReference type="Proteomes" id="UP000004622">
    <property type="component" value="Unassembled WGS sequence"/>
</dbReference>
<protein>
    <recommendedName>
        <fullName evidence="1">DUF4440 domain-containing protein</fullName>
    </recommendedName>
</protein>
<dbReference type="AlphaFoldDB" id="I5BVG7"/>
<gene>
    <name evidence="2" type="ORF">A33O_15391</name>
</gene>
<evidence type="ECO:0000313" key="3">
    <source>
        <dbReference type="Proteomes" id="UP000004622"/>
    </source>
</evidence>
<dbReference type="NCBIfam" id="TIGR02246">
    <property type="entry name" value="SgcJ/EcaC family oxidoreductase"/>
    <property type="match status" value="1"/>
</dbReference>
<organism evidence="2 3">
    <name type="scientific">Nitratireductor aquibiodomus RA22</name>
    <dbReference type="NCBI Taxonomy" id="1189611"/>
    <lineage>
        <taxon>Bacteria</taxon>
        <taxon>Pseudomonadati</taxon>
        <taxon>Pseudomonadota</taxon>
        <taxon>Alphaproteobacteria</taxon>
        <taxon>Hyphomicrobiales</taxon>
        <taxon>Phyllobacteriaceae</taxon>
        <taxon>Nitratireductor</taxon>
    </lineage>
</organism>
<name>I5BVG7_9HYPH</name>
<accession>I5BVG7</accession>
<dbReference type="Gene3D" id="3.10.450.50">
    <property type="match status" value="1"/>
</dbReference>
<feature type="domain" description="DUF4440" evidence="1">
    <location>
        <begin position="24"/>
        <end position="136"/>
    </location>
</feature>
<dbReference type="PATRIC" id="fig|1189611.3.peg.3112"/>
<dbReference type="InterPro" id="IPR011944">
    <property type="entry name" value="Steroid_delta5-4_isomerase"/>
</dbReference>
<evidence type="ECO:0000259" key="1">
    <source>
        <dbReference type="Pfam" id="PF14534"/>
    </source>
</evidence>
<sequence>MPAKTSSESTASEHNARAHDVARVHEVVAQVEKTQRNRDPEGFMRLLASEAVWVTALGKRLTGWDEINAFTHKMLTPALGEHYAAYEIAHITFLSETVVAVNVVQKPIDGQRKPDGDEPEGRPLYVMTKVNGNWLIAVAQNTRFQADAIAAQTKATGDQE</sequence>
<dbReference type="Pfam" id="PF14534">
    <property type="entry name" value="DUF4440"/>
    <property type="match status" value="1"/>
</dbReference>
<dbReference type="SUPFAM" id="SSF54427">
    <property type="entry name" value="NTF2-like"/>
    <property type="match status" value="1"/>
</dbReference>
<dbReference type="RefSeq" id="WP_007009418.1">
    <property type="nucleotide sequence ID" value="NZ_AJXZ01000038.1"/>
</dbReference>
<dbReference type="InterPro" id="IPR027843">
    <property type="entry name" value="DUF4440"/>
</dbReference>
<dbReference type="OrthoDB" id="582247at2"/>